<evidence type="ECO:0000313" key="2">
    <source>
        <dbReference type="Proteomes" id="UP000471745"/>
    </source>
</evidence>
<protein>
    <submittedName>
        <fullName evidence="1">Uncharacterized protein</fullName>
    </submittedName>
</protein>
<dbReference type="EMBL" id="JAAGNA010000766">
    <property type="protein sequence ID" value="NEC51234.1"/>
    <property type="molecule type" value="Genomic_DNA"/>
</dbReference>
<dbReference type="PANTHER" id="PTHR34613:SF1">
    <property type="entry name" value="SLL6017 PROTEIN"/>
    <property type="match status" value="1"/>
</dbReference>
<dbReference type="RefSeq" id="WP_163090072.1">
    <property type="nucleotide sequence ID" value="NZ_JAAGNA010000766.1"/>
</dbReference>
<dbReference type="Proteomes" id="UP000471745">
    <property type="component" value="Unassembled WGS sequence"/>
</dbReference>
<gene>
    <name evidence="1" type="ORF">G3I18_22095</name>
</gene>
<dbReference type="AlphaFoldDB" id="A0A9X5CMI2"/>
<keyword evidence="2" id="KW-1185">Reference proteome</keyword>
<evidence type="ECO:0000313" key="1">
    <source>
        <dbReference type="EMBL" id="NEC51234.1"/>
    </source>
</evidence>
<accession>A0A9X5CMI2</accession>
<comment type="caution">
    <text evidence="1">The sequence shown here is derived from an EMBL/GenBank/DDBJ whole genome shotgun (WGS) entry which is preliminary data.</text>
</comment>
<organism evidence="1 2">
    <name type="scientific">Actinospica acidiphila</name>
    <dbReference type="NCBI Taxonomy" id="304899"/>
    <lineage>
        <taxon>Bacteria</taxon>
        <taxon>Bacillati</taxon>
        <taxon>Actinomycetota</taxon>
        <taxon>Actinomycetes</taxon>
        <taxon>Catenulisporales</taxon>
        <taxon>Actinospicaceae</taxon>
        <taxon>Actinospica</taxon>
    </lineage>
</organism>
<reference evidence="1 2" key="1">
    <citation type="submission" date="2020-01" db="EMBL/GenBank/DDBJ databases">
        <title>Insect and environment-associated Actinomycetes.</title>
        <authorList>
            <person name="Currrie C."/>
            <person name="Chevrette M."/>
            <person name="Carlson C."/>
            <person name="Stubbendieck R."/>
            <person name="Wendt-Pienkowski E."/>
        </authorList>
    </citation>
    <scope>NUCLEOTIDE SEQUENCE [LARGE SCALE GENOMIC DNA]</scope>
    <source>
        <strain evidence="1 2">SID8189</strain>
    </source>
</reference>
<dbReference type="PANTHER" id="PTHR34613">
    <property type="entry name" value="SLL0800 PROTEIN"/>
    <property type="match status" value="1"/>
</dbReference>
<proteinExistence type="predicted"/>
<sequence>MFRVFQHDPDLFGRMAPRLGIAVPAIVETTPLLSAADGSSPVACQWNTQLHLKTAGQEELQLLIEAQDRRDSDKPVHWAHHVAYMWSRRRLPTCLLILCADAETARWAEQPVSSGPVQPPALTLHPFVAGPHNLPLVTDQDETRTDPALAALSAMMHPADPAVGTALRALSAALQDLPEVLAHPLTDLTDQALRLHPARHVWRELMLPVVREREYRRVRAEGRADSAREGLLVVLATRGFHLGDDVRRRVAGCHDPGTLRRWLLRAVAAQTPEEIFEDE</sequence>
<name>A0A9X5CMI2_9ACTN</name>